<dbReference type="GO" id="GO:0046464">
    <property type="term" value="P:acylglycerol catabolic process"/>
    <property type="evidence" value="ECO:0007669"/>
    <property type="project" value="TreeGrafter"/>
</dbReference>
<dbReference type="Pfam" id="PF12697">
    <property type="entry name" value="Abhydrolase_6"/>
    <property type="match status" value="1"/>
</dbReference>
<evidence type="ECO:0000259" key="1">
    <source>
        <dbReference type="Pfam" id="PF12697"/>
    </source>
</evidence>
<dbReference type="InterPro" id="IPR029058">
    <property type="entry name" value="AB_hydrolase_fold"/>
</dbReference>
<dbReference type="AlphaFoldDB" id="A0A318UCQ9"/>
<keyword evidence="3" id="KW-1185">Reference proteome</keyword>
<dbReference type="EMBL" id="QKLU01000004">
    <property type="protein sequence ID" value="PYF74174.1"/>
    <property type="molecule type" value="Genomic_DNA"/>
</dbReference>
<gene>
    <name evidence="2" type="ORF">B0O44_104345</name>
</gene>
<dbReference type="Proteomes" id="UP000248198">
    <property type="component" value="Unassembled WGS sequence"/>
</dbReference>
<organism evidence="2 3">
    <name type="scientific">Pedobacter nutrimenti</name>
    <dbReference type="NCBI Taxonomy" id="1241337"/>
    <lineage>
        <taxon>Bacteria</taxon>
        <taxon>Pseudomonadati</taxon>
        <taxon>Bacteroidota</taxon>
        <taxon>Sphingobacteriia</taxon>
        <taxon>Sphingobacteriales</taxon>
        <taxon>Sphingobacteriaceae</taxon>
        <taxon>Pedobacter</taxon>
    </lineage>
</organism>
<sequence>MLHKSQFILSGSHDKAILGDSTYDDKYTNQEMVLFIHGFKGFKDWGAHQLVADFFAKKGYYYLKFNFSHGGTTPQQPDEVTDMDAFASNTIAKEIADLNIVINHISHTQAFSRINLIGHSRGAALAILKAADDPRIQKVVTWSAINDFSSLWKKEQEESWKKEGQIFVENARTKEKMPLNVSLLEDFKAHKAAYNLIDAAKRITIPWLILHGDQDVNVPFSVAQQLAQAQPAAKLQKIEGASHVYGASHPYKNKELPDHLQEVCDKTLAFLKA</sequence>
<proteinExistence type="predicted"/>
<evidence type="ECO:0000313" key="3">
    <source>
        <dbReference type="Proteomes" id="UP000248198"/>
    </source>
</evidence>
<keyword evidence="2" id="KW-0378">Hydrolase</keyword>
<evidence type="ECO:0000313" key="2">
    <source>
        <dbReference type="EMBL" id="PYF74174.1"/>
    </source>
</evidence>
<dbReference type="PANTHER" id="PTHR43798:SF5">
    <property type="entry name" value="MONOACYLGLYCEROL LIPASE ABHD6"/>
    <property type="match status" value="1"/>
</dbReference>
<dbReference type="SUPFAM" id="SSF53474">
    <property type="entry name" value="alpha/beta-Hydrolases"/>
    <property type="match status" value="1"/>
</dbReference>
<dbReference type="Gene3D" id="3.40.50.1820">
    <property type="entry name" value="alpha/beta hydrolase"/>
    <property type="match status" value="1"/>
</dbReference>
<name>A0A318UCQ9_9SPHI</name>
<accession>A0A318UCQ9</accession>
<dbReference type="InterPro" id="IPR050266">
    <property type="entry name" value="AB_hydrolase_sf"/>
</dbReference>
<dbReference type="PANTHER" id="PTHR43798">
    <property type="entry name" value="MONOACYLGLYCEROL LIPASE"/>
    <property type="match status" value="1"/>
</dbReference>
<dbReference type="GO" id="GO:0047372">
    <property type="term" value="F:monoacylglycerol lipase activity"/>
    <property type="evidence" value="ECO:0007669"/>
    <property type="project" value="TreeGrafter"/>
</dbReference>
<protein>
    <submittedName>
        <fullName evidence="2">Dienelactone hydrolase family protein</fullName>
    </submittedName>
</protein>
<feature type="domain" description="AB hydrolase-1" evidence="1">
    <location>
        <begin position="33"/>
        <end position="250"/>
    </location>
</feature>
<dbReference type="GO" id="GO:0016020">
    <property type="term" value="C:membrane"/>
    <property type="evidence" value="ECO:0007669"/>
    <property type="project" value="TreeGrafter"/>
</dbReference>
<dbReference type="RefSeq" id="WP_110831232.1">
    <property type="nucleotide sequence ID" value="NZ_QKLU01000004.1"/>
</dbReference>
<reference evidence="2 3" key="1">
    <citation type="submission" date="2018-06" db="EMBL/GenBank/DDBJ databases">
        <title>Genomic Encyclopedia of Archaeal and Bacterial Type Strains, Phase II (KMG-II): from individual species to whole genera.</title>
        <authorList>
            <person name="Goeker M."/>
        </authorList>
    </citation>
    <scope>NUCLEOTIDE SEQUENCE [LARGE SCALE GENOMIC DNA]</scope>
    <source>
        <strain evidence="2 3">DSM 27372</strain>
    </source>
</reference>
<dbReference type="InterPro" id="IPR000073">
    <property type="entry name" value="AB_hydrolase_1"/>
</dbReference>
<comment type="caution">
    <text evidence="2">The sequence shown here is derived from an EMBL/GenBank/DDBJ whole genome shotgun (WGS) entry which is preliminary data.</text>
</comment>
<dbReference type="OrthoDB" id="9808543at2"/>